<dbReference type="AlphaFoldDB" id="A0A2K9LIK0"/>
<dbReference type="SUPFAM" id="SSF51395">
    <property type="entry name" value="FMN-linked oxidoreductases"/>
    <property type="match status" value="1"/>
</dbReference>
<dbReference type="PANTHER" id="PTHR48109">
    <property type="entry name" value="DIHYDROOROTATE DEHYDROGENASE (QUINONE), MITOCHONDRIAL-RELATED"/>
    <property type="match status" value="1"/>
</dbReference>
<dbReference type="KEGG" id="kak:Kalk_07040"/>
<keyword evidence="3" id="KW-0285">Flavoprotein</keyword>
<evidence type="ECO:0000313" key="8">
    <source>
        <dbReference type="EMBL" id="AUM12178.1"/>
    </source>
</evidence>
<protein>
    <submittedName>
        <fullName evidence="8">Dihydroorotate dehydrogenase</fullName>
        <ecNumber evidence="8">1.3.98.1</ecNumber>
    </submittedName>
</protein>
<dbReference type="GO" id="GO:0006207">
    <property type="term" value="P:'de novo' pyrimidine nucleobase biosynthetic process"/>
    <property type="evidence" value="ECO:0007669"/>
    <property type="project" value="TreeGrafter"/>
</dbReference>
<reference evidence="9" key="1">
    <citation type="submission" date="2017-08" db="EMBL/GenBank/DDBJ databases">
        <title>Direct submision.</title>
        <authorList>
            <person name="Kim S.-J."/>
            <person name="Rhee S.-K."/>
        </authorList>
    </citation>
    <scope>NUCLEOTIDE SEQUENCE [LARGE SCALE GENOMIC DNA]</scope>
    <source>
        <strain evidence="9">GI5</strain>
    </source>
</reference>
<dbReference type="Proteomes" id="UP000235116">
    <property type="component" value="Chromosome"/>
</dbReference>
<proteinExistence type="predicted"/>
<dbReference type="GO" id="GO:0005737">
    <property type="term" value="C:cytoplasm"/>
    <property type="evidence" value="ECO:0007669"/>
    <property type="project" value="InterPro"/>
</dbReference>
<keyword evidence="9" id="KW-1185">Reference proteome</keyword>
<dbReference type="InterPro" id="IPR050074">
    <property type="entry name" value="DHO_dehydrogenase"/>
</dbReference>
<evidence type="ECO:0000256" key="4">
    <source>
        <dbReference type="ARBA" id="ARBA00022643"/>
    </source>
</evidence>
<sequence>MMDLTTSYCGLTLKNPLVPSSSPLTRNLDSARRLEDAGASALILPSLFEEELIYEQEHMHRFMDMQDIGHHEADSFLPVSHQYASKLDQALENISRFKSSLSIPVIASLNGVSDSGWIEHAKDLESAGCDAIELNLYGINADRHDSSDSIEHAYLSIVRRMVEAIKVPCVVKLSNQVTGLGHFVSQLESAGVRGVSLFNRFYQPDIDLETLQINPQLSLSDSNESLLRIRWLAMLRPQVRMTLAATGGFHRYEDVMKALLAGGDVVHLCSVLLQQGEHAIHHIISDMTQWMEEKEYESIQQLKGSLSYQNAVNPNGYERANYLDVLDSYTPKSGVHY</sequence>
<keyword evidence="5" id="KW-0665">Pyrimidine biosynthesis</keyword>
<feature type="domain" description="Dihydroorotate dehydrogenase catalytic" evidence="7">
    <location>
        <begin position="93"/>
        <end position="291"/>
    </location>
</feature>
<dbReference type="Pfam" id="PF01180">
    <property type="entry name" value="DHO_dh"/>
    <property type="match status" value="1"/>
</dbReference>
<dbReference type="InterPro" id="IPR012135">
    <property type="entry name" value="Dihydroorotate_DH_1_2"/>
</dbReference>
<evidence type="ECO:0000259" key="7">
    <source>
        <dbReference type="Pfam" id="PF01180"/>
    </source>
</evidence>
<name>A0A2K9LIK0_9GAMM</name>
<dbReference type="InterPro" id="IPR005720">
    <property type="entry name" value="Dihydroorotate_DH_cat"/>
</dbReference>
<dbReference type="Gene3D" id="3.20.20.70">
    <property type="entry name" value="Aldolase class I"/>
    <property type="match status" value="1"/>
</dbReference>
<evidence type="ECO:0000256" key="3">
    <source>
        <dbReference type="ARBA" id="ARBA00022630"/>
    </source>
</evidence>
<gene>
    <name evidence="8" type="ORF">Kalk_07040</name>
</gene>
<keyword evidence="6 8" id="KW-0560">Oxidoreductase</keyword>
<dbReference type="EC" id="1.3.98.1" evidence="8"/>
<evidence type="ECO:0000256" key="1">
    <source>
        <dbReference type="ARBA" id="ARBA00001917"/>
    </source>
</evidence>
<dbReference type="GO" id="GO:1990663">
    <property type="term" value="F:dihydroorotate dehydrogenase (fumarate) activity"/>
    <property type="evidence" value="ECO:0007669"/>
    <property type="project" value="UniProtKB-EC"/>
</dbReference>
<dbReference type="RefSeq" id="WP_101893514.1">
    <property type="nucleotide sequence ID" value="NZ_CP022684.1"/>
</dbReference>
<dbReference type="PANTHER" id="PTHR48109:SF3">
    <property type="entry name" value="SLL0744 PROTEIN"/>
    <property type="match status" value="1"/>
</dbReference>
<organism evidence="8 9">
    <name type="scientific">Ketobacter alkanivorans</name>
    <dbReference type="NCBI Taxonomy" id="1917421"/>
    <lineage>
        <taxon>Bacteria</taxon>
        <taxon>Pseudomonadati</taxon>
        <taxon>Pseudomonadota</taxon>
        <taxon>Gammaproteobacteria</taxon>
        <taxon>Pseudomonadales</taxon>
        <taxon>Ketobacteraceae</taxon>
        <taxon>Ketobacter</taxon>
    </lineage>
</organism>
<dbReference type="UniPathway" id="UPA00070"/>
<dbReference type="GO" id="GO:0044205">
    <property type="term" value="P:'de novo' UMP biosynthetic process"/>
    <property type="evidence" value="ECO:0007669"/>
    <property type="project" value="UniProtKB-UniPathway"/>
</dbReference>
<dbReference type="OrthoDB" id="9794954at2"/>
<dbReference type="PIRSF" id="PIRSF000164">
    <property type="entry name" value="DHO_oxidase"/>
    <property type="match status" value="1"/>
</dbReference>
<comment type="cofactor">
    <cofactor evidence="1">
        <name>FMN</name>
        <dbReference type="ChEBI" id="CHEBI:58210"/>
    </cofactor>
</comment>
<keyword evidence="4" id="KW-0288">FMN</keyword>
<evidence type="ECO:0000313" key="9">
    <source>
        <dbReference type="Proteomes" id="UP000235116"/>
    </source>
</evidence>
<accession>A0A2K9LIK0</accession>
<evidence type="ECO:0000256" key="6">
    <source>
        <dbReference type="ARBA" id="ARBA00023002"/>
    </source>
</evidence>
<dbReference type="EMBL" id="CP022684">
    <property type="protein sequence ID" value="AUM12178.1"/>
    <property type="molecule type" value="Genomic_DNA"/>
</dbReference>
<evidence type="ECO:0000256" key="2">
    <source>
        <dbReference type="ARBA" id="ARBA00004725"/>
    </source>
</evidence>
<comment type="pathway">
    <text evidence="2">Pyrimidine metabolism; UMP biosynthesis via de novo pathway.</text>
</comment>
<dbReference type="NCBIfam" id="NF005741">
    <property type="entry name" value="PRK07565.1"/>
    <property type="match status" value="1"/>
</dbReference>
<evidence type="ECO:0000256" key="5">
    <source>
        <dbReference type="ARBA" id="ARBA00022975"/>
    </source>
</evidence>
<dbReference type="InterPro" id="IPR013785">
    <property type="entry name" value="Aldolase_TIM"/>
</dbReference>